<keyword evidence="2" id="KW-0326">Glycosidase</keyword>
<proteinExistence type="predicted"/>
<dbReference type="InterPro" id="IPR017853">
    <property type="entry name" value="GH"/>
</dbReference>
<evidence type="ECO:0000313" key="7">
    <source>
        <dbReference type="EMBL" id="KPL89460.1"/>
    </source>
</evidence>
<gene>
    <name evidence="6" type="ORF">ARMA_0540</name>
    <name evidence="7" type="ORF">SE16_03195</name>
</gene>
<dbReference type="OrthoDB" id="269409at2"/>
<organism evidence="6 8">
    <name type="scientific">Ardenticatena maritima</name>
    <dbReference type="NCBI Taxonomy" id="872965"/>
    <lineage>
        <taxon>Bacteria</taxon>
        <taxon>Bacillati</taxon>
        <taxon>Chloroflexota</taxon>
        <taxon>Ardenticatenia</taxon>
        <taxon>Ardenticatenales</taxon>
        <taxon>Ardenticatenaceae</taxon>
        <taxon>Ardenticatena</taxon>
    </lineage>
</organism>
<dbReference type="STRING" id="872965.SE16_03195"/>
<reference evidence="8" key="3">
    <citation type="submission" date="2015-08" db="EMBL/GenBank/DDBJ databases">
        <title>Draft Genome Sequence of a Heterotrophic Facultative Anaerobic Bacterium Ardenticatena maritima Strain 110S.</title>
        <authorList>
            <person name="Kawaichi S."/>
            <person name="Yoshida T."/>
            <person name="Sako Y."/>
            <person name="Nakamura R."/>
        </authorList>
    </citation>
    <scope>NUCLEOTIDE SEQUENCE [LARGE SCALE GENOMIC DNA]</scope>
    <source>
        <strain evidence="8">110S</strain>
    </source>
</reference>
<evidence type="ECO:0000256" key="3">
    <source>
        <dbReference type="SAM" id="MobiDB-lite"/>
    </source>
</evidence>
<evidence type="ECO:0000256" key="1">
    <source>
        <dbReference type="ARBA" id="ARBA00022801"/>
    </source>
</evidence>
<evidence type="ECO:0000313" key="9">
    <source>
        <dbReference type="Proteomes" id="UP000050502"/>
    </source>
</evidence>
<dbReference type="GO" id="GO:0004553">
    <property type="term" value="F:hydrolase activity, hydrolyzing O-glycosyl compounds"/>
    <property type="evidence" value="ECO:0007669"/>
    <property type="project" value="InterPro"/>
</dbReference>
<evidence type="ECO:0000256" key="4">
    <source>
        <dbReference type="SAM" id="SignalP"/>
    </source>
</evidence>
<feature type="region of interest" description="Disordered" evidence="3">
    <location>
        <begin position="25"/>
        <end position="46"/>
    </location>
</feature>
<keyword evidence="4" id="KW-0732">Signal</keyword>
<dbReference type="PROSITE" id="PS51257">
    <property type="entry name" value="PROKAR_LIPOPROTEIN"/>
    <property type="match status" value="1"/>
</dbReference>
<dbReference type="InterPro" id="IPR051923">
    <property type="entry name" value="Glycosyl_Hydrolase_39"/>
</dbReference>
<feature type="chain" id="PRO_5010428783" description="Glycoside hydrolase family 5 domain-containing protein" evidence="4">
    <location>
        <begin position="24"/>
        <end position="653"/>
    </location>
</feature>
<dbReference type="SUPFAM" id="SSF82171">
    <property type="entry name" value="DPP6 N-terminal domain-like"/>
    <property type="match status" value="1"/>
</dbReference>
<dbReference type="InterPro" id="IPR011659">
    <property type="entry name" value="WD40"/>
</dbReference>
<accession>A0A0M9UBT4</accession>
<dbReference type="InterPro" id="IPR011042">
    <property type="entry name" value="6-blade_b-propeller_TolB-like"/>
</dbReference>
<dbReference type="PANTHER" id="PTHR12631">
    <property type="entry name" value="ALPHA-L-IDURONIDASE"/>
    <property type="match status" value="1"/>
</dbReference>
<dbReference type="Proteomes" id="UP000050502">
    <property type="component" value="Unassembled WGS sequence"/>
</dbReference>
<reference evidence="6 8" key="1">
    <citation type="journal article" date="2015" name="Genome Announc.">
        <title>Draft Genome Sequence of a Heterotrophic Facultative Anaerobic Thermophilic Bacterium, Ardenticatena maritima Strain 110ST.</title>
        <authorList>
            <person name="Kawaichi S."/>
            <person name="Yoshida T."/>
            <person name="Sako Y."/>
            <person name="Nakamura R."/>
        </authorList>
    </citation>
    <scope>NUCLEOTIDE SEQUENCE [LARGE SCALE GENOMIC DNA]</scope>
    <source>
        <strain evidence="6 8">110S</strain>
    </source>
</reference>
<feature type="compositionally biased region" description="Pro residues" evidence="3">
    <location>
        <begin position="28"/>
        <end position="45"/>
    </location>
</feature>
<reference evidence="7 9" key="2">
    <citation type="submission" date="2015-07" db="EMBL/GenBank/DDBJ databases">
        <title>Whole genome sequence of Ardenticatena maritima DSM 23922.</title>
        <authorList>
            <person name="Hemp J."/>
            <person name="Ward L.M."/>
            <person name="Pace L.A."/>
            <person name="Fischer W.W."/>
        </authorList>
    </citation>
    <scope>NUCLEOTIDE SEQUENCE [LARGE SCALE GENOMIC DNA]</scope>
    <source>
        <strain evidence="7 9">110S</strain>
    </source>
</reference>
<dbReference type="Pfam" id="PF00150">
    <property type="entry name" value="Cellulase"/>
    <property type="match status" value="1"/>
</dbReference>
<protein>
    <recommendedName>
        <fullName evidence="5">Glycoside hydrolase family 5 domain-containing protein</fullName>
    </recommendedName>
</protein>
<keyword evidence="8" id="KW-1185">Reference proteome</keyword>
<feature type="signal peptide" evidence="4">
    <location>
        <begin position="1"/>
        <end position="23"/>
    </location>
</feature>
<dbReference type="SUPFAM" id="SSF51445">
    <property type="entry name" value="(Trans)glycosidases"/>
    <property type="match status" value="1"/>
</dbReference>
<keyword evidence="1" id="KW-0378">Hydrolase</keyword>
<dbReference type="Proteomes" id="UP000037784">
    <property type="component" value="Unassembled WGS sequence"/>
</dbReference>
<sequence>MARIRFLVVLLALLMSACRSEVASSPPTVLPPTASPSPTPSPPAPFTLLFSSDRDGAGGVYALDAANGEPRLIFTDAAGVWDPTPSPDGRRLILTDYSRENGDLVLMTREGLLISRLTTHPADEYWPAWSPDGRWVAFVSERDDGQDLYLLDVPACLGGACRPQRLTADSPLWRHRYPAWSPDGTLVFAGLGHDGLEELYRLDVATGAMTPLTAWPFKASQPAVASDGTIAAIVWQEAPTYSLALIPPEGGTPRLLFTSAAWLGAPAWTPDGRAVLFTMWNGASHDIYLLPREGGVPQQLTTAWAWDDTPVAVSGGIAIPVERSAEPLPPPTRRVMWGANVADLSNAYLLHDLGFTWVKGFADWNRAEPEQGVFVWRDIENTVQAAERAGLRLLLRVHNTPEWARPAETPPNTPPTDMAHVADFMTTLATRYGVRVAAYEIWNEPNLAFEWGNQWPEPARYADMVRQAQQGLQRAQSDALLVAGAVAVSGDGSDLAVGDLDFLRAFYAAGARGTFDRLSTHPYGFGQPPQLPPEMGLGLRRAEEARALMEAMGDAETPMWLTEMGWVLDAPAWDLGEHEHGVVPRDVQARYWCDAIAFIDRAWPWAEAAFLFNLDFSVVPWYPAGEQMRWYALLNPDRSPRPAYSAIRRCMRE</sequence>
<dbReference type="EMBL" id="BBZA01000032">
    <property type="protein sequence ID" value="GAP62117.1"/>
    <property type="molecule type" value="Genomic_DNA"/>
</dbReference>
<dbReference type="Pfam" id="PF07676">
    <property type="entry name" value="PD40"/>
    <property type="match status" value="3"/>
</dbReference>
<dbReference type="PANTHER" id="PTHR12631:SF10">
    <property type="entry name" value="BETA-XYLOSIDASE-LIKE PROTEIN-RELATED"/>
    <property type="match status" value="1"/>
</dbReference>
<dbReference type="Gene3D" id="3.20.20.80">
    <property type="entry name" value="Glycosidases"/>
    <property type="match status" value="1"/>
</dbReference>
<dbReference type="RefSeq" id="WP_054492038.1">
    <property type="nucleotide sequence ID" value="NZ_BBZA01000032.1"/>
</dbReference>
<dbReference type="InParanoid" id="A0A0M9UBT4"/>
<dbReference type="Gene3D" id="2.120.10.30">
    <property type="entry name" value="TolB, C-terminal domain"/>
    <property type="match status" value="2"/>
</dbReference>
<dbReference type="AlphaFoldDB" id="A0A0M9UBT4"/>
<evidence type="ECO:0000313" key="8">
    <source>
        <dbReference type="Proteomes" id="UP000037784"/>
    </source>
</evidence>
<feature type="domain" description="Glycoside hydrolase family 5" evidence="5">
    <location>
        <begin position="337"/>
        <end position="485"/>
    </location>
</feature>
<evidence type="ECO:0000259" key="5">
    <source>
        <dbReference type="Pfam" id="PF00150"/>
    </source>
</evidence>
<evidence type="ECO:0000256" key="2">
    <source>
        <dbReference type="ARBA" id="ARBA00023295"/>
    </source>
</evidence>
<dbReference type="EMBL" id="LGKN01000003">
    <property type="protein sequence ID" value="KPL89460.1"/>
    <property type="molecule type" value="Genomic_DNA"/>
</dbReference>
<comment type="caution">
    <text evidence="6">The sequence shown here is derived from an EMBL/GenBank/DDBJ whole genome shotgun (WGS) entry which is preliminary data.</text>
</comment>
<name>A0A0M9UBT4_9CHLR</name>
<dbReference type="InterPro" id="IPR001547">
    <property type="entry name" value="Glyco_hydro_5"/>
</dbReference>
<dbReference type="GO" id="GO:0000272">
    <property type="term" value="P:polysaccharide catabolic process"/>
    <property type="evidence" value="ECO:0007669"/>
    <property type="project" value="InterPro"/>
</dbReference>
<evidence type="ECO:0000313" key="6">
    <source>
        <dbReference type="EMBL" id="GAP62117.1"/>
    </source>
</evidence>